<protein>
    <recommendedName>
        <fullName evidence="1">Phosphoadenosine phosphosulphate reductase domain-containing protein</fullName>
    </recommendedName>
</protein>
<comment type="caution">
    <text evidence="2">The sequence shown here is derived from an EMBL/GenBank/DDBJ whole genome shotgun (WGS) entry which is preliminary data.</text>
</comment>
<dbReference type="PANTHER" id="PTHR43196:SF2">
    <property type="entry name" value="PHOSPHOADENOSINE PHOSPHOSULFATE REDUCTASE"/>
    <property type="match status" value="1"/>
</dbReference>
<dbReference type="SUPFAM" id="SSF52402">
    <property type="entry name" value="Adenine nucleotide alpha hydrolases-like"/>
    <property type="match status" value="1"/>
</dbReference>
<organism evidence="2 3">
    <name type="scientific">Pyrodictium delaneyi</name>
    <dbReference type="NCBI Taxonomy" id="1273541"/>
    <lineage>
        <taxon>Archaea</taxon>
        <taxon>Thermoproteota</taxon>
        <taxon>Thermoprotei</taxon>
        <taxon>Desulfurococcales</taxon>
        <taxon>Pyrodictiaceae</taxon>
        <taxon>Pyrodictium</taxon>
    </lineage>
</organism>
<accession>A0A832ZTM0</accession>
<dbReference type="InterPro" id="IPR002500">
    <property type="entry name" value="PAPS_reduct_dom"/>
</dbReference>
<dbReference type="InterPro" id="IPR014729">
    <property type="entry name" value="Rossmann-like_a/b/a_fold"/>
</dbReference>
<dbReference type="AlphaFoldDB" id="A0A832ZTM0"/>
<dbReference type="Pfam" id="PF01507">
    <property type="entry name" value="PAPS_reduct"/>
    <property type="match status" value="1"/>
</dbReference>
<proteinExistence type="predicted"/>
<gene>
    <name evidence="2" type="ORF">EYH50_00475</name>
</gene>
<feature type="domain" description="Phosphoadenosine phosphosulphate reductase" evidence="1">
    <location>
        <begin position="104"/>
        <end position="280"/>
    </location>
</feature>
<dbReference type="InterPro" id="IPR050128">
    <property type="entry name" value="Sulfate_adenylyltrnsfr_sub2"/>
</dbReference>
<evidence type="ECO:0000259" key="1">
    <source>
        <dbReference type="Pfam" id="PF01507"/>
    </source>
</evidence>
<sequence length="430" mass="49317">MERYPALSGNGEITGYIISSVEFSVVFNPDSSTRGSYLWIDTERAVKIDSFIEKGLLVVDGIKIEYARLVEDIPWPLVYVAWDLDEYVDWICKQYGEKLEGKTVVVNFSGGKDSTSVLAIMARLQERVRGLKVYAVYSYVPYLEPPRNIDFSVKTVEKLGVEIEVVEADRELMKKRLLEEGLPYRGKRWCTYMKLRPIKQLKKARRPEVTADGDRMTEAFKRFNRLYRMSPQRPRIYDGGRIRPIYIWTILDIVKNVRELGLVHPDYYDGLPRVACLMCPYKALHEFSEKGIDILEDPGLIEDAIKTSYQRYYTGTGIPWEEFRSQHLWRHHPVVAKKLYTAKKMLDSMNLEEIGRGTVESMYKSLWSNPLPEADRINPDDAVKVIGQVVAAAYEEAVAKASEAARLVQAERLTEGETIGCACGSVTRRQ</sequence>
<evidence type="ECO:0000313" key="3">
    <source>
        <dbReference type="Proteomes" id="UP000600071"/>
    </source>
</evidence>
<dbReference type="GO" id="GO:0003824">
    <property type="term" value="F:catalytic activity"/>
    <property type="evidence" value="ECO:0007669"/>
    <property type="project" value="InterPro"/>
</dbReference>
<name>A0A832ZTM0_9CREN</name>
<reference evidence="2" key="1">
    <citation type="journal article" date="2020" name="ISME J.">
        <title>Gammaproteobacteria mediating utilization of methyl-, sulfur- and petroleum organic compounds in deep ocean hydrothermal plumes.</title>
        <authorList>
            <person name="Zhou Z."/>
            <person name="Liu Y."/>
            <person name="Pan J."/>
            <person name="Cron B.R."/>
            <person name="Toner B.M."/>
            <person name="Anantharaman K."/>
            <person name="Breier J.A."/>
            <person name="Dick G.J."/>
            <person name="Li M."/>
        </authorList>
    </citation>
    <scope>NUCLEOTIDE SEQUENCE</scope>
    <source>
        <strain evidence="2">SZUA-1523</strain>
    </source>
</reference>
<dbReference type="Gene3D" id="3.40.50.620">
    <property type="entry name" value="HUPs"/>
    <property type="match status" value="1"/>
</dbReference>
<dbReference type="PANTHER" id="PTHR43196">
    <property type="entry name" value="SULFATE ADENYLYLTRANSFERASE SUBUNIT 2"/>
    <property type="match status" value="1"/>
</dbReference>
<dbReference type="Proteomes" id="UP000600071">
    <property type="component" value="Unassembled WGS sequence"/>
</dbReference>
<evidence type="ECO:0000313" key="2">
    <source>
        <dbReference type="EMBL" id="HIQ23509.1"/>
    </source>
</evidence>
<dbReference type="EMBL" id="DQVR01000013">
    <property type="protein sequence ID" value="HIQ23509.1"/>
    <property type="molecule type" value="Genomic_DNA"/>
</dbReference>